<dbReference type="GO" id="GO:0003689">
    <property type="term" value="F:DNA clamp loader activity"/>
    <property type="evidence" value="ECO:0007669"/>
    <property type="project" value="InterPro"/>
</dbReference>
<dbReference type="SMART" id="SM00382">
    <property type="entry name" value="AAA"/>
    <property type="match status" value="1"/>
</dbReference>
<dbReference type="SUPFAM" id="SSF52540">
    <property type="entry name" value="P-loop containing nucleoside triphosphate hydrolases"/>
    <property type="match status" value="1"/>
</dbReference>
<dbReference type="Pfam" id="PF08519">
    <property type="entry name" value="RFC1"/>
    <property type="match status" value="1"/>
</dbReference>
<evidence type="ECO:0000259" key="3">
    <source>
        <dbReference type="SMART" id="SM00382"/>
    </source>
</evidence>
<dbReference type="Pfam" id="PF03215">
    <property type="entry name" value="Rad17"/>
    <property type="match status" value="1"/>
</dbReference>
<dbReference type="PANTHER" id="PTHR23389:SF6">
    <property type="entry name" value="REPLICATION FACTOR C SUBUNIT 1"/>
    <property type="match status" value="1"/>
</dbReference>
<dbReference type="InterPro" id="IPR003593">
    <property type="entry name" value="AAA+_ATPase"/>
</dbReference>
<dbReference type="InterPro" id="IPR008921">
    <property type="entry name" value="DNA_pol3_clamp-load_cplx_C"/>
</dbReference>
<comment type="similarity">
    <text evidence="1">Belongs to the activator 1 large subunit family.</text>
</comment>
<reference evidence="4" key="1">
    <citation type="journal article" date="2020" name="Nature">
        <title>Giant virus diversity and host interactions through global metagenomics.</title>
        <authorList>
            <person name="Schulz F."/>
            <person name="Roux S."/>
            <person name="Paez-Espino D."/>
            <person name="Jungbluth S."/>
            <person name="Walsh D.A."/>
            <person name="Denef V.J."/>
            <person name="McMahon K.D."/>
            <person name="Konstantinidis K.T."/>
            <person name="Eloe-Fadrosh E.A."/>
            <person name="Kyrpides N.C."/>
            <person name="Woyke T."/>
        </authorList>
    </citation>
    <scope>NUCLEOTIDE SEQUENCE</scope>
    <source>
        <strain evidence="4">GVMAG-M-3300023179-2</strain>
    </source>
</reference>
<dbReference type="EMBL" id="MN739803">
    <property type="protein sequence ID" value="QHT26883.1"/>
    <property type="molecule type" value="Genomic_DNA"/>
</dbReference>
<protein>
    <recommendedName>
        <fullName evidence="3">AAA+ ATPase domain-containing protein</fullName>
    </recommendedName>
</protein>
<accession>A0A6C0EEP7</accession>
<dbReference type="GO" id="GO:0003677">
    <property type="term" value="F:DNA binding"/>
    <property type="evidence" value="ECO:0007669"/>
    <property type="project" value="InterPro"/>
</dbReference>
<dbReference type="SUPFAM" id="SSF48019">
    <property type="entry name" value="post-AAA+ oligomerization domain-like"/>
    <property type="match status" value="1"/>
</dbReference>
<dbReference type="Gene3D" id="1.20.272.10">
    <property type="match status" value="1"/>
</dbReference>
<dbReference type="GO" id="GO:0005524">
    <property type="term" value="F:ATP binding"/>
    <property type="evidence" value="ECO:0007669"/>
    <property type="project" value="InterPro"/>
</dbReference>
<dbReference type="InterPro" id="IPR027417">
    <property type="entry name" value="P-loop_NTPase"/>
</dbReference>
<dbReference type="GO" id="GO:0005663">
    <property type="term" value="C:DNA replication factor C complex"/>
    <property type="evidence" value="ECO:0007669"/>
    <property type="project" value="InterPro"/>
</dbReference>
<sequence>MKTDFDTINNDLWINKYKPKKINDVIGNKEQIKIFKDWLSNINSNKNQTIIISGSQGIGKTLTIKLILEEYNFIVRIINPSEIKDHRIYDDFNDYHNFINSVYSKISFNNIKNSKIALIFDETENITLTSEKKYIMDIYKENNKLKSFPLIFISNNQHSKLLYDLKKGCKEIIFEKPSFDEIKNFIIKIYDLEKIKLENSDSIIEKIIVFSQFDIRRLINLLQELIYHISNYILTEKNLDEFIEKSREKNIDIGLFNATEKILNNYLDYDAILKLYETEKVLLPLMIHENYYKRILNKSNLLFEDIIYKMVKISDSISKGDNIETSIYTDQNWYLSNIHGFYTCINTSYWINKNSNNNKLSNNSIKFSSDLNKTSLKNINRKNIINLQKLINIKSNQEILMLNIIANNLLKNNNENKLINILNKYNKDITIKEIELCLKIDKTREFNVIGSKERKKIMKQLI</sequence>
<dbReference type="GO" id="GO:0006260">
    <property type="term" value="P:DNA replication"/>
    <property type="evidence" value="ECO:0007669"/>
    <property type="project" value="UniProtKB-KW"/>
</dbReference>
<dbReference type="AlphaFoldDB" id="A0A6C0EEP7"/>
<dbReference type="GO" id="GO:0005634">
    <property type="term" value="C:nucleus"/>
    <property type="evidence" value="ECO:0007669"/>
    <property type="project" value="TreeGrafter"/>
</dbReference>
<evidence type="ECO:0000256" key="2">
    <source>
        <dbReference type="ARBA" id="ARBA00022705"/>
    </source>
</evidence>
<dbReference type="PANTHER" id="PTHR23389">
    <property type="entry name" value="CHROMOSOME TRANSMISSION FIDELITY FACTOR 18"/>
    <property type="match status" value="1"/>
</dbReference>
<evidence type="ECO:0000313" key="4">
    <source>
        <dbReference type="EMBL" id="QHT26883.1"/>
    </source>
</evidence>
<feature type="domain" description="AAA+ ATPase" evidence="3">
    <location>
        <begin position="46"/>
        <end position="178"/>
    </location>
</feature>
<dbReference type="InterPro" id="IPR013725">
    <property type="entry name" value="DNA_replication_fac_RFC1_C"/>
</dbReference>
<name>A0A6C0EEP7_9ZZZZ</name>
<keyword evidence="2" id="KW-0235">DNA replication</keyword>
<organism evidence="4">
    <name type="scientific">viral metagenome</name>
    <dbReference type="NCBI Taxonomy" id="1070528"/>
    <lineage>
        <taxon>unclassified sequences</taxon>
        <taxon>metagenomes</taxon>
        <taxon>organismal metagenomes</taxon>
    </lineage>
</organism>
<dbReference type="Gene3D" id="3.40.50.300">
    <property type="entry name" value="P-loop containing nucleotide triphosphate hydrolases"/>
    <property type="match status" value="1"/>
</dbReference>
<proteinExistence type="inferred from homology"/>
<evidence type="ECO:0000256" key="1">
    <source>
        <dbReference type="ARBA" id="ARBA00006116"/>
    </source>
</evidence>